<feature type="region of interest" description="Disordered" evidence="6">
    <location>
        <begin position="1"/>
        <end position="78"/>
    </location>
</feature>
<evidence type="ECO:0000256" key="2">
    <source>
        <dbReference type="ARBA" id="ARBA00022553"/>
    </source>
</evidence>
<keyword evidence="2" id="KW-0597">Phosphoprotein</keyword>
<evidence type="ECO:0000256" key="5">
    <source>
        <dbReference type="ARBA" id="ARBA00023242"/>
    </source>
</evidence>
<evidence type="ECO:0000256" key="6">
    <source>
        <dbReference type="SAM" id="MobiDB-lite"/>
    </source>
</evidence>
<dbReference type="AlphaFoldDB" id="K5WT31"/>
<feature type="region of interest" description="Disordered" evidence="6">
    <location>
        <begin position="164"/>
        <end position="211"/>
    </location>
</feature>
<dbReference type="InterPro" id="IPR038753">
    <property type="entry name" value="NFKBIL1"/>
</dbReference>
<keyword evidence="3" id="KW-0677">Repeat</keyword>
<protein>
    <submittedName>
        <fullName evidence="7">Uncharacterized protein</fullName>
    </submittedName>
</protein>
<dbReference type="GeneID" id="18909740"/>
<evidence type="ECO:0000256" key="1">
    <source>
        <dbReference type="ARBA" id="ARBA00004123"/>
    </source>
</evidence>
<dbReference type="InParanoid" id="K5WT31"/>
<gene>
    <name evidence="7" type="ORF">PHACADRAFT_175997</name>
</gene>
<feature type="compositionally biased region" description="Basic residues" evidence="6">
    <location>
        <begin position="16"/>
        <end position="30"/>
    </location>
</feature>
<dbReference type="STRING" id="650164.K5WT31"/>
<comment type="subcellular location">
    <subcellularLocation>
        <location evidence="1">Nucleus</location>
    </subcellularLocation>
</comment>
<accession>K5WT31</accession>
<dbReference type="RefSeq" id="XP_007398273.1">
    <property type="nucleotide sequence ID" value="XM_007398211.1"/>
</dbReference>
<dbReference type="OrthoDB" id="412109at2759"/>
<reference evidence="7 8" key="1">
    <citation type="journal article" date="2012" name="BMC Genomics">
        <title>Comparative genomics of the white-rot fungi, Phanerochaete carnosa and P. chrysosporium, to elucidate the genetic basis of the distinct wood types they colonize.</title>
        <authorList>
            <person name="Suzuki H."/>
            <person name="MacDonald J."/>
            <person name="Syed K."/>
            <person name="Salamov A."/>
            <person name="Hori C."/>
            <person name="Aerts A."/>
            <person name="Henrissat B."/>
            <person name="Wiebenga A."/>
            <person name="vanKuyk P.A."/>
            <person name="Barry K."/>
            <person name="Lindquist E."/>
            <person name="LaButti K."/>
            <person name="Lapidus A."/>
            <person name="Lucas S."/>
            <person name="Coutinho P."/>
            <person name="Gong Y."/>
            <person name="Samejima M."/>
            <person name="Mahadevan R."/>
            <person name="Abou-Zaid M."/>
            <person name="de Vries R.P."/>
            <person name="Igarashi K."/>
            <person name="Yadav J.S."/>
            <person name="Grigoriev I.V."/>
            <person name="Master E.R."/>
        </authorList>
    </citation>
    <scope>NUCLEOTIDE SEQUENCE [LARGE SCALE GENOMIC DNA]</scope>
    <source>
        <strain evidence="7 8">HHB-10118-sp</strain>
    </source>
</reference>
<dbReference type="KEGG" id="pco:PHACADRAFT_175997"/>
<dbReference type="Proteomes" id="UP000008370">
    <property type="component" value="Unassembled WGS sequence"/>
</dbReference>
<dbReference type="PANTHER" id="PTHR15263:SF1">
    <property type="entry name" value="NF-KAPPA-B INHIBITOR-LIKE PROTEIN 1"/>
    <property type="match status" value="1"/>
</dbReference>
<dbReference type="GO" id="GO:0005634">
    <property type="term" value="C:nucleus"/>
    <property type="evidence" value="ECO:0007669"/>
    <property type="project" value="UniProtKB-SubCell"/>
</dbReference>
<evidence type="ECO:0000313" key="8">
    <source>
        <dbReference type="Proteomes" id="UP000008370"/>
    </source>
</evidence>
<keyword evidence="5" id="KW-0539">Nucleus</keyword>
<dbReference type="GO" id="GO:0043124">
    <property type="term" value="P:negative regulation of canonical NF-kappaB signal transduction"/>
    <property type="evidence" value="ECO:0007669"/>
    <property type="project" value="InterPro"/>
</dbReference>
<evidence type="ECO:0000256" key="3">
    <source>
        <dbReference type="ARBA" id="ARBA00022737"/>
    </source>
</evidence>
<sequence>MGKLRLKRTPEDQRRHDLRKAQKAARKAAKRARDAGDSDVKSEEGPSSKRRRTSSDESYLFEFNGCDPSSPRRTRTKDDVYAQMEEERFREKMWGAFTDDERLDSVEAAFSSYAHIPRRWRSGGMDRMDDENDIDPHMMEDEDYAEWFRLNMWRAECRRKHAAEAAAYDRSKQEKAARKERERKIREETRRMEKAEEERRRQRRREKENKQWDDARTYYEATWKQLLDGKISRELRFEEVPWPVLFTKDVHVEAITVDAISTFLLSNGQPMNSIATDRDAIKKERKDKLKETMLRFHPDKFEGRILRHVREADQRRVLEGVGMVARGLNTLLSQ</sequence>
<proteinExistence type="predicted"/>
<evidence type="ECO:0000256" key="4">
    <source>
        <dbReference type="ARBA" id="ARBA00023043"/>
    </source>
</evidence>
<organism evidence="7 8">
    <name type="scientific">Phanerochaete carnosa (strain HHB-10118-sp)</name>
    <name type="common">White-rot fungus</name>
    <name type="synonym">Peniophora carnosa</name>
    <dbReference type="NCBI Taxonomy" id="650164"/>
    <lineage>
        <taxon>Eukaryota</taxon>
        <taxon>Fungi</taxon>
        <taxon>Dikarya</taxon>
        <taxon>Basidiomycota</taxon>
        <taxon>Agaricomycotina</taxon>
        <taxon>Agaricomycetes</taxon>
        <taxon>Polyporales</taxon>
        <taxon>Phanerochaetaceae</taxon>
        <taxon>Phanerochaete</taxon>
    </lineage>
</organism>
<feature type="compositionally biased region" description="Basic and acidic residues" evidence="6">
    <location>
        <begin position="167"/>
        <end position="211"/>
    </location>
</feature>
<dbReference type="EMBL" id="JH930474">
    <property type="protein sequence ID" value="EKM53587.1"/>
    <property type="molecule type" value="Genomic_DNA"/>
</dbReference>
<keyword evidence="8" id="KW-1185">Reference proteome</keyword>
<evidence type="ECO:0000313" key="7">
    <source>
        <dbReference type="EMBL" id="EKM53587.1"/>
    </source>
</evidence>
<feature type="compositionally biased region" description="Basic and acidic residues" evidence="6">
    <location>
        <begin position="31"/>
        <end position="47"/>
    </location>
</feature>
<dbReference type="PANTHER" id="PTHR15263">
    <property type="entry name" value="I-KAPPA-B-LIKE PROTEIN IKBL"/>
    <property type="match status" value="1"/>
</dbReference>
<keyword evidence="4" id="KW-0040">ANK repeat</keyword>
<dbReference type="HOGENOM" id="CLU_074886_0_0_1"/>
<name>K5WT31_PHACS</name>